<evidence type="ECO:0000256" key="1">
    <source>
        <dbReference type="ARBA" id="ARBA00007150"/>
    </source>
</evidence>
<dbReference type="Pfam" id="PF01790">
    <property type="entry name" value="LGT"/>
    <property type="match status" value="1"/>
</dbReference>
<dbReference type="OrthoDB" id="871140at2"/>
<dbReference type="EMBL" id="LT629973">
    <property type="protein sequence ID" value="SEH92676.1"/>
    <property type="molecule type" value="Genomic_DNA"/>
</dbReference>
<dbReference type="AlphaFoldDB" id="A0A1C7P8R6"/>
<evidence type="ECO:0000256" key="4">
    <source>
        <dbReference type="ARBA" id="ARBA00022692"/>
    </source>
</evidence>
<feature type="transmembrane region" description="Helical" evidence="7">
    <location>
        <begin position="265"/>
        <end position="284"/>
    </location>
</feature>
<comment type="function">
    <text evidence="7">Catalyzes the transfer of the diacylglyceryl group from phosphatidylglycerol to the sulfhydryl group of the N-terminal cysteine of a prolipoprotein, the first step in the formation of mature lipoproteins.</text>
</comment>
<keyword evidence="3 7" id="KW-0808">Transferase</keyword>
<keyword evidence="5 7" id="KW-1133">Transmembrane helix</keyword>
<keyword evidence="6 7" id="KW-0472">Membrane</keyword>
<name>A0A1C7P8R6_9BACT</name>
<protein>
    <recommendedName>
        <fullName evidence="7">Phosphatidylglycerol--prolipoprotein diacylglyceryl transferase</fullName>
        <ecNumber evidence="7">2.5.1.145</ecNumber>
    </recommendedName>
</protein>
<reference evidence="9" key="1">
    <citation type="submission" date="2016-09" db="EMBL/GenBank/DDBJ databases">
        <authorList>
            <person name="Koehorst J."/>
        </authorList>
    </citation>
    <scope>NUCLEOTIDE SEQUENCE [LARGE SCALE GENOMIC DNA]</scope>
</reference>
<evidence type="ECO:0000256" key="7">
    <source>
        <dbReference type="HAMAP-Rule" id="MF_01147"/>
    </source>
</evidence>
<dbReference type="PANTHER" id="PTHR30589">
    <property type="entry name" value="PROLIPOPROTEIN DIACYLGLYCERYL TRANSFERASE"/>
    <property type="match status" value="1"/>
</dbReference>
<evidence type="ECO:0000256" key="2">
    <source>
        <dbReference type="ARBA" id="ARBA00022475"/>
    </source>
</evidence>
<dbReference type="GO" id="GO:0008961">
    <property type="term" value="F:phosphatidylglycerol-prolipoprotein diacylglyceryl transferase activity"/>
    <property type="evidence" value="ECO:0007669"/>
    <property type="project" value="UniProtKB-UniRule"/>
</dbReference>
<evidence type="ECO:0000313" key="9">
    <source>
        <dbReference type="Proteomes" id="UP000176204"/>
    </source>
</evidence>
<evidence type="ECO:0000256" key="5">
    <source>
        <dbReference type="ARBA" id="ARBA00022989"/>
    </source>
</evidence>
<feature type="transmembrane region" description="Helical" evidence="7">
    <location>
        <begin position="241"/>
        <end position="258"/>
    </location>
</feature>
<feature type="transmembrane region" description="Helical" evidence="7">
    <location>
        <begin position="304"/>
        <end position="321"/>
    </location>
</feature>
<keyword evidence="4 7" id="KW-0812">Transmembrane</keyword>
<dbReference type="NCBIfam" id="TIGR00544">
    <property type="entry name" value="lgt"/>
    <property type="match status" value="1"/>
</dbReference>
<feature type="transmembrane region" description="Helical" evidence="7">
    <location>
        <begin position="103"/>
        <end position="122"/>
    </location>
</feature>
<comment type="subcellular location">
    <subcellularLocation>
        <location evidence="7">Cell membrane</location>
        <topology evidence="7">Multi-pass membrane protein</topology>
    </subcellularLocation>
</comment>
<keyword evidence="2 7" id="KW-1003">Cell membrane</keyword>
<dbReference type="PATRIC" id="fig|1679444.3.peg.1747"/>
<dbReference type="STRING" id="1679444.PYTT_1780"/>
<comment type="pathway">
    <text evidence="7">Protein modification; lipoprotein biosynthesis (diacylglyceryl transfer).</text>
</comment>
<keyword evidence="9" id="KW-1185">Reference proteome</keyword>
<dbReference type="Proteomes" id="UP000176204">
    <property type="component" value="Chromosome I"/>
</dbReference>
<accession>A0A1C7P8R6</accession>
<comment type="similarity">
    <text evidence="1 7">Belongs to the Lgt family.</text>
</comment>
<dbReference type="GO" id="GO:0005886">
    <property type="term" value="C:plasma membrane"/>
    <property type="evidence" value="ECO:0007669"/>
    <property type="project" value="UniProtKB-SubCell"/>
</dbReference>
<feature type="binding site" evidence="7">
    <location>
        <position position="148"/>
    </location>
    <ligand>
        <name>a 1,2-diacyl-sn-glycero-3-phospho-(1'-sn-glycerol)</name>
        <dbReference type="ChEBI" id="CHEBI:64716"/>
    </ligand>
</feature>
<evidence type="ECO:0000256" key="6">
    <source>
        <dbReference type="ARBA" id="ARBA00023136"/>
    </source>
</evidence>
<feature type="transmembrane region" description="Helical" evidence="7">
    <location>
        <begin position="129"/>
        <end position="153"/>
    </location>
</feature>
<dbReference type="KEGG" id="agl:PYTT_1780"/>
<feature type="transmembrane region" description="Helical" evidence="7">
    <location>
        <begin position="56"/>
        <end position="83"/>
    </location>
</feature>
<evidence type="ECO:0000256" key="3">
    <source>
        <dbReference type="ARBA" id="ARBA00022679"/>
    </source>
</evidence>
<feature type="transmembrane region" description="Helical" evidence="7">
    <location>
        <begin position="24"/>
        <end position="44"/>
    </location>
</feature>
<dbReference type="PROSITE" id="PS01311">
    <property type="entry name" value="LGT"/>
    <property type="match status" value="1"/>
</dbReference>
<sequence>MNMNYVHDLNPVIFHITESIAVRWYGLAYLLGFVVGYYLLFCLSKRELYPVPKEKLADFVTLTAIFGVLIGGRLGYVLFYMIPREGLSSFMEHPWNAVMVNEGGMASHGGILGVCLFVWYYARRHRLSWLATMDGLAIVAPVGIFFGRVANFINGELYGRMTSADNPLAMRFPEEMKLYSVEEMQEKVVPVLNTLHHEMGLQVPDKYEGGSVQWLIDQVRENSQVRETVGNVLHPRYPSQLFEALAEGLFIFLILWWIRLRFPKAPHGLFCALFCFLYAFGRILTECYREPDAAMWGVLTRGQYLSFGIILGGFVLLVPVWRQWKAGRQK</sequence>
<dbReference type="InterPro" id="IPR001640">
    <property type="entry name" value="Lgt"/>
</dbReference>
<comment type="catalytic activity">
    <reaction evidence="7">
        <text>L-cysteinyl-[prolipoprotein] + a 1,2-diacyl-sn-glycero-3-phospho-(1'-sn-glycerol) = an S-1,2-diacyl-sn-glyceryl-L-cysteinyl-[prolipoprotein] + sn-glycerol 1-phosphate + H(+)</text>
        <dbReference type="Rhea" id="RHEA:56712"/>
        <dbReference type="Rhea" id="RHEA-COMP:14679"/>
        <dbReference type="Rhea" id="RHEA-COMP:14680"/>
        <dbReference type="ChEBI" id="CHEBI:15378"/>
        <dbReference type="ChEBI" id="CHEBI:29950"/>
        <dbReference type="ChEBI" id="CHEBI:57685"/>
        <dbReference type="ChEBI" id="CHEBI:64716"/>
        <dbReference type="ChEBI" id="CHEBI:140658"/>
        <dbReference type="EC" id="2.5.1.145"/>
    </reaction>
</comment>
<evidence type="ECO:0000313" key="8">
    <source>
        <dbReference type="EMBL" id="SEH92676.1"/>
    </source>
</evidence>
<keyword evidence="8" id="KW-0449">Lipoprotein</keyword>
<dbReference type="PANTHER" id="PTHR30589:SF0">
    <property type="entry name" value="PHOSPHATIDYLGLYCEROL--PROLIPOPROTEIN DIACYLGLYCERYL TRANSFERASE"/>
    <property type="match status" value="1"/>
</dbReference>
<organism evidence="8 9">
    <name type="scientific">Akkermansia glycaniphila</name>
    <dbReference type="NCBI Taxonomy" id="1679444"/>
    <lineage>
        <taxon>Bacteria</taxon>
        <taxon>Pseudomonadati</taxon>
        <taxon>Verrucomicrobiota</taxon>
        <taxon>Verrucomicrobiia</taxon>
        <taxon>Verrucomicrobiales</taxon>
        <taxon>Akkermansiaceae</taxon>
        <taxon>Akkermansia</taxon>
    </lineage>
</organism>
<gene>
    <name evidence="7" type="primary">lgt</name>
    <name evidence="8" type="ORF">PYTT_1780</name>
</gene>
<proteinExistence type="inferred from homology"/>
<dbReference type="GO" id="GO:0042158">
    <property type="term" value="P:lipoprotein biosynthetic process"/>
    <property type="evidence" value="ECO:0007669"/>
    <property type="project" value="UniProtKB-UniRule"/>
</dbReference>
<dbReference type="HAMAP" id="MF_01147">
    <property type="entry name" value="Lgt"/>
    <property type="match status" value="1"/>
</dbReference>
<dbReference type="UniPathway" id="UPA00664"/>
<dbReference type="EC" id="2.5.1.145" evidence="7"/>